<dbReference type="SMART" id="SM00347">
    <property type="entry name" value="HTH_MARR"/>
    <property type="match status" value="1"/>
</dbReference>
<evidence type="ECO:0000313" key="3">
    <source>
        <dbReference type="EMBL" id="TWD80723.1"/>
    </source>
</evidence>
<dbReference type="GO" id="GO:0003677">
    <property type="term" value="F:DNA binding"/>
    <property type="evidence" value="ECO:0007669"/>
    <property type="project" value="UniProtKB-KW"/>
</dbReference>
<dbReference type="RefSeq" id="WP_238334728.1">
    <property type="nucleotide sequence ID" value="NZ_VIVK01000001.1"/>
</dbReference>
<dbReference type="Gene3D" id="1.10.10.10">
    <property type="entry name" value="Winged helix-like DNA-binding domain superfamily/Winged helix DNA-binding domain"/>
    <property type="match status" value="1"/>
</dbReference>
<accession>A0A561BPI9</accession>
<dbReference type="PROSITE" id="PS50995">
    <property type="entry name" value="HTH_MARR_2"/>
    <property type="match status" value="1"/>
</dbReference>
<protein>
    <submittedName>
        <fullName evidence="3">DNA-binding MarR family transcriptional regulator</fullName>
    </submittedName>
</protein>
<gene>
    <name evidence="3" type="ORF">FB561_1811</name>
</gene>
<dbReference type="Proteomes" id="UP000318380">
    <property type="component" value="Unassembled WGS sequence"/>
</dbReference>
<name>A0A561BPI9_9ACTN</name>
<reference evidence="3 4" key="1">
    <citation type="submission" date="2019-06" db="EMBL/GenBank/DDBJ databases">
        <title>Sequencing the genomes of 1000 actinobacteria strains.</title>
        <authorList>
            <person name="Klenk H.-P."/>
        </authorList>
    </citation>
    <scope>NUCLEOTIDE SEQUENCE [LARGE SCALE GENOMIC DNA]</scope>
    <source>
        <strain evidence="3 4">DSM 24683</strain>
    </source>
</reference>
<dbReference type="InterPro" id="IPR039422">
    <property type="entry name" value="MarR/SlyA-like"/>
</dbReference>
<feature type="domain" description="HTH marR-type" evidence="2">
    <location>
        <begin position="29"/>
        <end position="163"/>
    </location>
</feature>
<sequence>MTIAPTLSSPLALADADPTHVAEPWDSDVITAYGLLREAAAELDQVMRHSLKRSGLQMAMFELLLRLARSHGEKQRLTSLARELTVTTGGITRLVDRAENLGLVRREPCPDDARGSFAVLTEEGKRRLREALPDHLLEIDSLWMSQLADDRDQVLGKLRRVRDNARRWPNGRPGLSPLNAPTERIAPSTDRVTPGPVSTDRITPGTERVAPTADRIVPAADRL</sequence>
<dbReference type="GO" id="GO:0006950">
    <property type="term" value="P:response to stress"/>
    <property type="evidence" value="ECO:0007669"/>
    <property type="project" value="TreeGrafter"/>
</dbReference>
<dbReference type="EMBL" id="VIVK01000001">
    <property type="protein sequence ID" value="TWD80723.1"/>
    <property type="molecule type" value="Genomic_DNA"/>
</dbReference>
<comment type="caution">
    <text evidence="3">The sequence shown here is derived from an EMBL/GenBank/DDBJ whole genome shotgun (WGS) entry which is preliminary data.</text>
</comment>
<evidence type="ECO:0000313" key="4">
    <source>
        <dbReference type="Proteomes" id="UP000318380"/>
    </source>
</evidence>
<feature type="region of interest" description="Disordered" evidence="1">
    <location>
        <begin position="166"/>
        <end position="201"/>
    </location>
</feature>
<dbReference type="InterPro" id="IPR036388">
    <property type="entry name" value="WH-like_DNA-bd_sf"/>
</dbReference>
<evidence type="ECO:0000259" key="2">
    <source>
        <dbReference type="PROSITE" id="PS50995"/>
    </source>
</evidence>
<dbReference type="AlphaFoldDB" id="A0A561BPI9"/>
<dbReference type="InterPro" id="IPR036390">
    <property type="entry name" value="WH_DNA-bd_sf"/>
</dbReference>
<organism evidence="3 4">
    <name type="scientific">Kribbella amoyensis</name>
    <dbReference type="NCBI Taxonomy" id="996641"/>
    <lineage>
        <taxon>Bacteria</taxon>
        <taxon>Bacillati</taxon>
        <taxon>Actinomycetota</taxon>
        <taxon>Actinomycetes</taxon>
        <taxon>Propionibacteriales</taxon>
        <taxon>Kribbellaceae</taxon>
        <taxon>Kribbella</taxon>
    </lineage>
</organism>
<dbReference type="PANTHER" id="PTHR33164">
    <property type="entry name" value="TRANSCRIPTIONAL REGULATOR, MARR FAMILY"/>
    <property type="match status" value="1"/>
</dbReference>
<dbReference type="PANTHER" id="PTHR33164:SF99">
    <property type="entry name" value="MARR FAMILY REGULATORY PROTEIN"/>
    <property type="match status" value="1"/>
</dbReference>
<dbReference type="GO" id="GO:0003700">
    <property type="term" value="F:DNA-binding transcription factor activity"/>
    <property type="evidence" value="ECO:0007669"/>
    <property type="project" value="InterPro"/>
</dbReference>
<keyword evidence="3" id="KW-0238">DNA-binding</keyword>
<dbReference type="SUPFAM" id="SSF46785">
    <property type="entry name" value="Winged helix' DNA-binding domain"/>
    <property type="match status" value="1"/>
</dbReference>
<dbReference type="InterPro" id="IPR000835">
    <property type="entry name" value="HTH_MarR-typ"/>
</dbReference>
<dbReference type="Pfam" id="PF12802">
    <property type="entry name" value="MarR_2"/>
    <property type="match status" value="1"/>
</dbReference>
<proteinExistence type="predicted"/>
<keyword evidence="4" id="KW-1185">Reference proteome</keyword>
<evidence type="ECO:0000256" key="1">
    <source>
        <dbReference type="SAM" id="MobiDB-lite"/>
    </source>
</evidence>